<evidence type="ECO:0000313" key="2">
    <source>
        <dbReference type="Proteomes" id="UP001358586"/>
    </source>
</evidence>
<accession>A0ABR0NIF3</accession>
<organism evidence="1 2">
    <name type="scientific">Gossypium arboreum</name>
    <name type="common">Tree cotton</name>
    <name type="synonym">Gossypium nanking</name>
    <dbReference type="NCBI Taxonomy" id="29729"/>
    <lineage>
        <taxon>Eukaryota</taxon>
        <taxon>Viridiplantae</taxon>
        <taxon>Streptophyta</taxon>
        <taxon>Embryophyta</taxon>
        <taxon>Tracheophyta</taxon>
        <taxon>Spermatophyta</taxon>
        <taxon>Magnoliopsida</taxon>
        <taxon>eudicotyledons</taxon>
        <taxon>Gunneridae</taxon>
        <taxon>Pentapetalae</taxon>
        <taxon>rosids</taxon>
        <taxon>malvids</taxon>
        <taxon>Malvales</taxon>
        <taxon>Malvaceae</taxon>
        <taxon>Malvoideae</taxon>
        <taxon>Gossypium</taxon>
    </lineage>
</organism>
<reference evidence="1 2" key="1">
    <citation type="submission" date="2023-03" db="EMBL/GenBank/DDBJ databases">
        <title>WGS of Gossypium arboreum.</title>
        <authorList>
            <person name="Yu D."/>
        </authorList>
    </citation>
    <scope>NUCLEOTIDE SEQUENCE [LARGE SCALE GENOMIC DNA]</scope>
    <source>
        <tissue evidence="1">Leaf</tissue>
    </source>
</reference>
<gene>
    <name evidence="1" type="ORF">PVK06_036035</name>
</gene>
<name>A0ABR0NIF3_GOSAR</name>
<proteinExistence type="predicted"/>
<comment type="caution">
    <text evidence="1">The sequence shown here is derived from an EMBL/GenBank/DDBJ whole genome shotgun (WGS) entry which is preliminary data.</text>
</comment>
<keyword evidence="2" id="KW-1185">Reference proteome</keyword>
<sequence length="241" mass="27755">MERSKIYLTLSPFWLKTEVQKIAKDKLPYPLALKADSNFLGKEIVQMGVVAKKMMSQCFYTGEDDATIGKNVSSDRVAATMGNTTIALVSAKKGGVELVFFMEMKLDERIMKVVRKRCGFVNGLTVEENCSRGGLYLAWKEGLQITLKSFSKNHIDMMVEVEEEKGEWRFTGFYGLPFANRLCKELLYWARKMKDKRANLKRELTSKLDMLMNEDHDDENLLGIIDFKIQLNLEIDKDEFF</sequence>
<protein>
    <submittedName>
        <fullName evidence="1">Uncharacterized protein</fullName>
    </submittedName>
</protein>
<dbReference type="Proteomes" id="UP001358586">
    <property type="component" value="Chromosome 10"/>
</dbReference>
<evidence type="ECO:0000313" key="1">
    <source>
        <dbReference type="EMBL" id="KAK5794788.1"/>
    </source>
</evidence>
<dbReference type="EMBL" id="JARKNE010000010">
    <property type="protein sequence ID" value="KAK5794788.1"/>
    <property type="molecule type" value="Genomic_DNA"/>
</dbReference>